<keyword evidence="2" id="KW-1185">Reference proteome</keyword>
<accession>A0AAD9X2U3</accession>
<dbReference type="EMBL" id="JANJYI010000004">
    <property type="protein sequence ID" value="KAK2651753.1"/>
    <property type="molecule type" value="Genomic_DNA"/>
</dbReference>
<organism evidence="1 2">
    <name type="scientific">Dipteronia dyeriana</name>
    <dbReference type="NCBI Taxonomy" id="168575"/>
    <lineage>
        <taxon>Eukaryota</taxon>
        <taxon>Viridiplantae</taxon>
        <taxon>Streptophyta</taxon>
        <taxon>Embryophyta</taxon>
        <taxon>Tracheophyta</taxon>
        <taxon>Spermatophyta</taxon>
        <taxon>Magnoliopsida</taxon>
        <taxon>eudicotyledons</taxon>
        <taxon>Gunneridae</taxon>
        <taxon>Pentapetalae</taxon>
        <taxon>rosids</taxon>
        <taxon>malvids</taxon>
        <taxon>Sapindales</taxon>
        <taxon>Sapindaceae</taxon>
        <taxon>Hippocastanoideae</taxon>
        <taxon>Acereae</taxon>
        <taxon>Dipteronia</taxon>
    </lineage>
</organism>
<evidence type="ECO:0000313" key="1">
    <source>
        <dbReference type="EMBL" id="KAK2651753.1"/>
    </source>
</evidence>
<protein>
    <submittedName>
        <fullName evidence="1">Uncharacterized protein</fullName>
    </submittedName>
</protein>
<reference evidence="1" key="1">
    <citation type="journal article" date="2023" name="Plant J.">
        <title>Genome sequences and population genomics provide insights into the demographic history, inbreeding, and mutation load of two 'living fossil' tree species of Dipteronia.</title>
        <authorList>
            <person name="Feng Y."/>
            <person name="Comes H.P."/>
            <person name="Chen J."/>
            <person name="Zhu S."/>
            <person name="Lu R."/>
            <person name="Zhang X."/>
            <person name="Li P."/>
            <person name="Qiu J."/>
            <person name="Olsen K.M."/>
            <person name="Qiu Y."/>
        </authorList>
    </citation>
    <scope>NUCLEOTIDE SEQUENCE</scope>
    <source>
        <strain evidence="1">KIB01</strain>
    </source>
</reference>
<proteinExistence type="predicted"/>
<name>A0AAD9X2U3_9ROSI</name>
<comment type="caution">
    <text evidence="1">The sequence shown here is derived from an EMBL/GenBank/DDBJ whole genome shotgun (WGS) entry which is preliminary data.</text>
</comment>
<sequence length="119" mass="14021">MFLDVKVEHIGFHSSDQHPLLLRFGRGTCHDKIHDRSFRFESFWLKEEDLGSVVGEAWGDIRFLTNIFDFRLKLNWCAAKLYEWSKERFGSLRKLIDRTPKSIKDLYKNVANTGIMDAI</sequence>
<dbReference type="AlphaFoldDB" id="A0AAD9X2U3"/>
<dbReference type="Proteomes" id="UP001280121">
    <property type="component" value="Unassembled WGS sequence"/>
</dbReference>
<gene>
    <name evidence="1" type="ORF">Ddye_011609</name>
</gene>
<evidence type="ECO:0000313" key="2">
    <source>
        <dbReference type="Proteomes" id="UP001280121"/>
    </source>
</evidence>